<evidence type="ECO:0000256" key="5">
    <source>
        <dbReference type="ARBA" id="ARBA00023136"/>
    </source>
</evidence>
<dbReference type="InterPro" id="IPR001123">
    <property type="entry name" value="LeuE-type"/>
</dbReference>
<dbReference type="AlphaFoldDB" id="A0A3M8C9E2"/>
<protein>
    <submittedName>
        <fullName evidence="7">LysE family translocator</fullName>
    </submittedName>
</protein>
<dbReference type="GO" id="GO:0005886">
    <property type="term" value="C:plasma membrane"/>
    <property type="evidence" value="ECO:0007669"/>
    <property type="project" value="UniProtKB-SubCell"/>
</dbReference>
<keyword evidence="8" id="KW-1185">Reference proteome</keyword>
<dbReference type="PANTHER" id="PTHR30086">
    <property type="entry name" value="ARGININE EXPORTER PROTEIN ARGO"/>
    <property type="match status" value="1"/>
</dbReference>
<dbReference type="EMBL" id="RHHR01000026">
    <property type="protein sequence ID" value="RNB72324.1"/>
    <property type="molecule type" value="Genomic_DNA"/>
</dbReference>
<feature type="transmembrane region" description="Helical" evidence="6">
    <location>
        <begin position="6"/>
        <end position="28"/>
    </location>
</feature>
<keyword evidence="5 6" id="KW-0472">Membrane</keyword>
<dbReference type="GO" id="GO:0015171">
    <property type="term" value="F:amino acid transmembrane transporter activity"/>
    <property type="evidence" value="ECO:0007669"/>
    <property type="project" value="TreeGrafter"/>
</dbReference>
<reference evidence="7 8" key="1">
    <citation type="submission" date="2018-10" db="EMBL/GenBank/DDBJ databases">
        <title>Phylogenomics of Brevibacillus.</title>
        <authorList>
            <person name="Dunlap C."/>
        </authorList>
    </citation>
    <scope>NUCLEOTIDE SEQUENCE [LARGE SCALE GENOMIC DNA]</scope>
    <source>
        <strain evidence="7 8">JCM 12215</strain>
    </source>
</reference>
<evidence type="ECO:0000256" key="1">
    <source>
        <dbReference type="ARBA" id="ARBA00004651"/>
    </source>
</evidence>
<dbReference type="OrthoDB" id="9784202at2"/>
<feature type="transmembrane region" description="Helical" evidence="6">
    <location>
        <begin position="149"/>
        <end position="174"/>
    </location>
</feature>
<dbReference type="PANTHER" id="PTHR30086:SF20">
    <property type="entry name" value="ARGININE EXPORTER PROTEIN ARGO-RELATED"/>
    <property type="match status" value="1"/>
</dbReference>
<keyword evidence="3 6" id="KW-0812">Transmembrane</keyword>
<evidence type="ECO:0000256" key="2">
    <source>
        <dbReference type="ARBA" id="ARBA00022475"/>
    </source>
</evidence>
<comment type="subcellular location">
    <subcellularLocation>
        <location evidence="1">Cell membrane</location>
        <topology evidence="1">Multi-pass membrane protein</topology>
    </subcellularLocation>
</comment>
<name>A0A3M8C9E2_9BACL</name>
<feature type="transmembrane region" description="Helical" evidence="6">
    <location>
        <begin position="186"/>
        <end position="204"/>
    </location>
</feature>
<dbReference type="PIRSF" id="PIRSF006324">
    <property type="entry name" value="LeuE"/>
    <property type="match status" value="1"/>
</dbReference>
<feature type="transmembrane region" description="Helical" evidence="6">
    <location>
        <begin position="116"/>
        <end position="137"/>
    </location>
</feature>
<comment type="caution">
    <text evidence="7">The sequence shown here is derived from an EMBL/GenBank/DDBJ whole genome shotgun (WGS) entry which is preliminary data.</text>
</comment>
<dbReference type="Proteomes" id="UP000282028">
    <property type="component" value="Unassembled WGS sequence"/>
</dbReference>
<proteinExistence type="predicted"/>
<evidence type="ECO:0000256" key="6">
    <source>
        <dbReference type="SAM" id="Phobius"/>
    </source>
</evidence>
<dbReference type="RefSeq" id="WP_122909658.1">
    <property type="nucleotide sequence ID" value="NZ_CBCSBE010000002.1"/>
</dbReference>
<evidence type="ECO:0000313" key="7">
    <source>
        <dbReference type="EMBL" id="RNB72324.1"/>
    </source>
</evidence>
<keyword evidence="4 6" id="KW-1133">Transmembrane helix</keyword>
<keyword evidence="2" id="KW-1003">Cell membrane</keyword>
<gene>
    <name evidence="7" type="ORF">EDM52_13710</name>
</gene>
<evidence type="ECO:0000256" key="4">
    <source>
        <dbReference type="ARBA" id="ARBA00022989"/>
    </source>
</evidence>
<accession>A0A3M8C9E2</accession>
<evidence type="ECO:0000313" key="8">
    <source>
        <dbReference type="Proteomes" id="UP000282028"/>
    </source>
</evidence>
<organism evidence="7 8">
    <name type="scientific">Brevibacillus invocatus</name>
    <dbReference type="NCBI Taxonomy" id="173959"/>
    <lineage>
        <taxon>Bacteria</taxon>
        <taxon>Bacillati</taxon>
        <taxon>Bacillota</taxon>
        <taxon>Bacilli</taxon>
        <taxon>Bacillales</taxon>
        <taxon>Paenibacillaceae</taxon>
        <taxon>Brevibacillus</taxon>
    </lineage>
</organism>
<dbReference type="Pfam" id="PF01810">
    <property type="entry name" value="LysE"/>
    <property type="match status" value="1"/>
</dbReference>
<sequence>MELSLVLSFLAVSILLTLAPGPDILFVIAQSMSNGRKAGIMTALGLANGVIVHTLAAALGITAVLYNSAFAFQLMKYAGAIYLLYLAYQAVREGGSPMTSAEPVRQSSLKLYRTGVLMNILNPKVSLFFLAFLPQFITPGSGHEPAQMMILGVIFMLQALLVFSIVAVFAGLFGQKLFGLPQIGKYVNYGKALLYAAIGIRLALAEK</sequence>
<feature type="transmembrane region" description="Helical" evidence="6">
    <location>
        <begin position="40"/>
        <end position="64"/>
    </location>
</feature>
<evidence type="ECO:0000256" key="3">
    <source>
        <dbReference type="ARBA" id="ARBA00022692"/>
    </source>
</evidence>